<accession>A0A226H418</accession>
<evidence type="ECO:0000313" key="5">
    <source>
        <dbReference type="EMBL" id="OXA89007.1"/>
    </source>
</evidence>
<evidence type="ECO:0000259" key="4">
    <source>
        <dbReference type="PROSITE" id="PS01124"/>
    </source>
</evidence>
<dbReference type="InterPro" id="IPR009057">
    <property type="entry name" value="Homeodomain-like_sf"/>
</dbReference>
<comment type="caution">
    <text evidence="5">The sequence shown here is derived from an EMBL/GenBank/DDBJ whole genome shotgun (WGS) entry which is preliminary data.</text>
</comment>
<sequence>MEHFKHLADMHRHLGFPLPEDPLFSLLHCNTVCTIFAKEFTTDFYMIGLKDLKAGEILYGRTKYDHDTGSMMFSKPRQIIQFNEVEHEKDAFLLFIHEDYFLGHHLHKEIKNYSYFDYETSEALFLSPKEESVIWDIFHKMEMEYHDNVDDYSKDIILTYIESMLKFAQRFYKRQFINRKEISGKTVSKFNEILSSYKNNNLLNSKGLPTVSAISAALNLSPRYMSDLLKQETGKTAIELIHIYLINEAKNQLKANEELTVSEIAYDLGFESLPSFSRLFKKETGLSPNEFKKSFLN</sequence>
<keyword evidence="1" id="KW-0805">Transcription regulation</keyword>
<evidence type="ECO:0000256" key="1">
    <source>
        <dbReference type="ARBA" id="ARBA00023015"/>
    </source>
</evidence>
<dbReference type="Pfam" id="PF12833">
    <property type="entry name" value="HTH_18"/>
    <property type="match status" value="1"/>
</dbReference>
<dbReference type="RefSeq" id="WP_089050625.1">
    <property type="nucleotide sequence ID" value="NZ_FXTV01000011.1"/>
</dbReference>
<dbReference type="InterPro" id="IPR018060">
    <property type="entry name" value="HTH_AraC"/>
</dbReference>
<dbReference type="PRINTS" id="PR00032">
    <property type="entry name" value="HTHARAC"/>
</dbReference>
<name>A0A226H418_9FLAO</name>
<keyword evidence="6" id="KW-1185">Reference proteome</keyword>
<dbReference type="GO" id="GO:0003700">
    <property type="term" value="F:DNA-binding transcription factor activity"/>
    <property type="evidence" value="ECO:0007669"/>
    <property type="project" value="InterPro"/>
</dbReference>
<keyword evidence="2" id="KW-0238">DNA-binding</keyword>
<protein>
    <submittedName>
        <fullName evidence="5">AraC family transcriptional regulator</fullName>
    </submittedName>
</protein>
<dbReference type="GO" id="GO:0043565">
    <property type="term" value="F:sequence-specific DNA binding"/>
    <property type="evidence" value="ECO:0007669"/>
    <property type="project" value="InterPro"/>
</dbReference>
<feature type="domain" description="HTH araC/xylS-type" evidence="4">
    <location>
        <begin position="192"/>
        <end position="294"/>
    </location>
</feature>
<dbReference type="InterPro" id="IPR020449">
    <property type="entry name" value="Tscrpt_reg_AraC-type_HTH"/>
</dbReference>
<evidence type="ECO:0000256" key="2">
    <source>
        <dbReference type="ARBA" id="ARBA00023125"/>
    </source>
</evidence>
<dbReference type="EMBL" id="MUGW01000029">
    <property type="protein sequence ID" value="OXA89007.1"/>
    <property type="molecule type" value="Genomic_DNA"/>
</dbReference>
<dbReference type="Proteomes" id="UP000198345">
    <property type="component" value="Unassembled WGS sequence"/>
</dbReference>
<dbReference type="AlphaFoldDB" id="A0A226H418"/>
<evidence type="ECO:0000313" key="6">
    <source>
        <dbReference type="Proteomes" id="UP000198345"/>
    </source>
</evidence>
<keyword evidence="3" id="KW-0804">Transcription</keyword>
<dbReference type="PROSITE" id="PS01124">
    <property type="entry name" value="HTH_ARAC_FAMILY_2"/>
    <property type="match status" value="1"/>
</dbReference>
<dbReference type="Gene3D" id="1.10.10.60">
    <property type="entry name" value="Homeodomain-like"/>
    <property type="match status" value="1"/>
</dbReference>
<dbReference type="SMART" id="SM00342">
    <property type="entry name" value="HTH_ARAC"/>
    <property type="match status" value="1"/>
</dbReference>
<organism evidence="5 6">
    <name type="scientific">Flavobacterium hercynium</name>
    <dbReference type="NCBI Taxonomy" id="387094"/>
    <lineage>
        <taxon>Bacteria</taxon>
        <taxon>Pseudomonadati</taxon>
        <taxon>Bacteroidota</taxon>
        <taxon>Flavobacteriia</taxon>
        <taxon>Flavobacteriales</taxon>
        <taxon>Flavobacteriaceae</taxon>
        <taxon>Flavobacterium</taxon>
    </lineage>
</organism>
<proteinExistence type="predicted"/>
<gene>
    <name evidence="5" type="ORF">B0A66_14810</name>
</gene>
<dbReference type="PANTHER" id="PTHR43280">
    <property type="entry name" value="ARAC-FAMILY TRANSCRIPTIONAL REGULATOR"/>
    <property type="match status" value="1"/>
</dbReference>
<dbReference type="SUPFAM" id="SSF46689">
    <property type="entry name" value="Homeodomain-like"/>
    <property type="match status" value="1"/>
</dbReference>
<reference evidence="5 6" key="1">
    <citation type="submission" date="2016-11" db="EMBL/GenBank/DDBJ databases">
        <title>Whole genomes of Flavobacteriaceae.</title>
        <authorList>
            <person name="Stine C."/>
            <person name="Li C."/>
            <person name="Tadesse D."/>
        </authorList>
    </citation>
    <scope>NUCLEOTIDE SEQUENCE [LARGE SCALE GENOMIC DNA]</scope>
    <source>
        <strain evidence="5 6">DSM 18292</strain>
    </source>
</reference>
<evidence type="ECO:0000256" key="3">
    <source>
        <dbReference type="ARBA" id="ARBA00023163"/>
    </source>
</evidence>
<dbReference type="PANTHER" id="PTHR43280:SF32">
    <property type="entry name" value="TRANSCRIPTIONAL REGULATORY PROTEIN"/>
    <property type="match status" value="1"/>
</dbReference>
<dbReference type="OrthoDB" id="2600165at2"/>